<sequence length="238" mass="27991">MRRIAFFVEGQTEQIFINRLIKEVFGYKQINIIQKQFRGGSNIPKQEIVRNSSFSRNPKYEVLIFDCGSDNRVKSEILDNISNLRQRGYEMIIGVRDLYPIPIDDLEKLEKGLRFLPNKLRADAPYFDIVIAIHEIEAWFMAETNHFKRIDKRLTGRFIKDRLGFDPYVINSESRVHPAKDLDNIYRLVGKSYTKKYNATVRVVNKLDFNRLRHQVRYDVGSLNKLLSVIDNFKGSKK</sequence>
<proteinExistence type="predicted"/>
<dbReference type="EMBL" id="FLUL01000001">
    <property type="protein sequence ID" value="SBV91478.1"/>
    <property type="molecule type" value="Genomic_DNA"/>
</dbReference>
<gene>
    <name evidence="1" type="ORF">KL86DYS2_10192</name>
</gene>
<dbReference type="Pfam" id="PF14103">
    <property type="entry name" value="DUF4276"/>
    <property type="match status" value="1"/>
</dbReference>
<dbReference type="AlphaFoldDB" id="A0A212IW90"/>
<organism evidence="1">
    <name type="scientific">uncultured Dysgonomonas sp</name>
    <dbReference type="NCBI Taxonomy" id="206096"/>
    <lineage>
        <taxon>Bacteria</taxon>
        <taxon>Pseudomonadati</taxon>
        <taxon>Bacteroidota</taxon>
        <taxon>Bacteroidia</taxon>
        <taxon>Bacteroidales</taxon>
        <taxon>Dysgonomonadaceae</taxon>
        <taxon>Dysgonomonas</taxon>
        <taxon>environmental samples</taxon>
    </lineage>
</organism>
<protein>
    <recommendedName>
        <fullName evidence="2">DUF4276 family protein</fullName>
    </recommendedName>
</protein>
<evidence type="ECO:0000313" key="1">
    <source>
        <dbReference type="EMBL" id="SBV91478.1"/>
    </source>
</evidence>
<accession>A0A212IW90</accession>
<dbReference type="RefSeq" id="WP_291128161.1">
    <property type="nucleotide sequence ID" value="NZ_LT599021.1"/>
</dbReference>
<name>A0A212IW90_9BACT</name>
<dbReference type="SUPFAM" id="SSF160945">
    <property type="entry name" value="PH0156-like"/>
    <property type="match status" value="1"/>
</dbReference>
<dbReference type="InterPro" id="IPR025455">
    <property type="entry name" value="DUF4276"/>
</dbReference>
<reference evidence="1" key="1">
    <citation type="submission" date="2016-04" db="EMBL/GenBank/DDBJ databases">
        <authorList>
            <person name="Evans L.H."/>
            <person name="Alamgir A."/>
            <person name="Owens N."/>
            <person name="Weber N.D."/>
            <person name="Virtaneva K."/>
            <person name="Barbian K."/>
            <person name="Babar A."/>
            <person name="Rosenke K."/>
        </authorList>
    </citation>
    <scope>NUCLEOTIDE SEQUENCE</scope>
    <source>
        <strain evidence="1">86-2</strain>
    </source>
</reference>
<evidence type="ECO:0008006" key="2">
    <source>
        <dbReference type="Google" id="ProtNLM"/>
    </source>
</evidence>
<dbReference type="Gene3D" id="3.40.50.10620">
    <property type="entry name" value="PH0156-like domains"/>
    <property type="match status" value="1"/>
</dbReference>